<dbReference type="HOGENOM" id="CLU_2405247_0_0_1"/>
<keyword evidence="2" id="KW-1185">Reference proteome</keyword>
<evidence type="ECO:0000313" key="2">
    <source>
        <dbReference type="Proteomes" id="UP000054549"/>
    </source>
</evidence>
<proteinExistence type="predicted"/>
<accession>A0A0C2WR30</accession>
<sequence length="93" mass="10464">TTVASSHGIDQGLVVIADSCNLPSKERWRFVFIMPPDLTLSVPQPWRLDRQSLSPFSAVVRADEAASTRKRKSAVVCEASTRRRKSLRLQQKK</sequence>
<organism evidence="1 2">
    <name type="scientific">Amanita muscaria (strain Koide BX008)</name>
    <dbReference type="NCBI Taxonomy" id="946122"/>
    <lineage>
        <taxon>Eukaryota</taxon>
        <taxon>Fungi</taxon>
        <taxon>Dikarya</taxon>
        <taxon>Basidiomycota</taxon>
        <taxon>Agaricomycotina</taxon>
        <taxon>Agaricomycetes</taxon>
        <taxon>Agaricomycetidae</taxon>
        <taxon>Agaricales</taxon>
        <taxon>Pluteineae</taxon>
        <taxon>Amanitaceae</taxon>
        <taxon>Amanita</taxon>
    </lineage>
</organism>
<dbReference type="Proteomes" id="UP000054549">
    <property type="component" value="Unassembled WGS sequence"/>
</dbReference>
<dbReference type="InParanoid" id="A0A0C2WR30"/>
<gene>
    <name evidence="1" type="ORF">M378DRAFT_163593</name>
</gene>
<protein>
    <submittedName>
        <fullName evidence="1">Uncharacterized protein</fullName>
    </submittedName>
</protein>
<name>A0A0C2WR30_AMAMK</name>
<dbReference type="EMBL" id="KN818252">
    <property type="protein sequence ID" value="KIL64117.1"/>
    <property type="molecule type" value="Genomic_DNA"/>
</dbReference>
<evidence type="ECO:0000313" key="1">
    <source>
        <dbReference type="EMBL" id="KIL64117.1"/>
    </source>
</evidence>
<feature type="non-terminal residue" evidence="1">
    <location>
        <position position="1"/>
    </location>
</feature>
<reference evidence="1 2" key="1">
    <citation type="submission" date="2014-04" db="EMBL/GenBank/DDBJ databases">
        <title>Evolutionary Origins and Diversification of the Mycorrhizal Mutualists.</title>
        <authorList>
            <consortium name="DOE Joint Genome Institute"/>
            <consortium name="Mycorrhizal Genomics Consortium"/>
            <person name="Kohler A."/>
            <person name="Kuo A."/>
            <person name="Nagy L.G."/>
            <person name="Floudas D."/>
            <person name="Copeland A."/>
            <person name="Barry K.W."/>
            <person name="Cichocki N."/>
            <person name="Veneault-Fourrey C."/>
            <person name="LaButti K."/>
            <person name="Lindquist E.A."/>
            <person name="Lipzen A."/>
            <person name="Lundell T."/>
            <person name="Morin E."/>
            <person name="Murat C."/>
            <person name="Riley R."/>
            <person name="Ohm R."/>
            <person name="Sun H."/>
            <person name="Tunlid A."/>
            <person name="Henrissat B."/>
            <person name="Grigoriev I.V."/>
            <person name="Hibbett D.S."/>
            <person name="Martin F."/>
        </authorList>
    </citation>
    <scope>NUCLEOTIDE SEQUENCE [LARGE SCALE GENOMIC DNA]</scope>
    <source>
        <strain evidence="1 2">Koide BX008</strain>
    </source>
</reference>
<dbReference type="AlphaFoldDB" id="A0A0C2WR30"/>